<feature type="transmembrane region" description="Helical" evidence="2">
    <location>
        <begin position="90"/>
        <end position="108"/>
    </location>
</feature>
<proteinExistence type="predicted"/>
<dbReference type="EMBL" id="KI392534">
    <property type="protein sequence ID" value="ERN14469.1"/>
    <property type="molecule type" value="Genomic_DNA"/>
</dbReference>
<dbReference type="Proteomes" id="UP000017836">
    <property type="component" value="Unassembled WGS sequence"/>
</dbReference>
<keyword evidence="2" id="KW-0472">Membrane</keyword>
<dbReference type="AlphaFoldDB" id="U5CWF1"/>
<evidence type="ECO:0000313" key="4">
    <source>
        <dbReference type="Proteomes" id="UP000017836"/>
    </source>
</evidence>
<dbReference type="HOGENOM" id="CLU_2174417_0_0_1"/>
<keyword evidence="2" id="KW-0812">Transmembrane</keyword>
<evidence type="ECO:0000313" key="3">
    <source>
        <dbReference type="EMBL" id="ERN14469.1"/>
    </source>
</evidence>
<sequence>MNYWIAPNYRSSEVMCAFTFTGGANFIGVHQTTRANTIGMPFYRQSTGEHNLPKGLTSGRKKGEPRARSAHLPKRGTIYVPMQASTSSPMYMLTLHVLCIGLFSFLILKT</sequence>
<name>U5CWF1_AMBTC</name>
<feature type="region of interest" description="Disordered" evidence="1">
    <location>
        <begin position="48"/>
        <end position="70"/>
    </location>
</feature>
<keyword evidence="4" id="KW-1185">Reference proteome</keyword>
<dbReference type="Gramene" id="ERN14469">
    <property type="protein sequence ID" value="ERN14469"/>
    <property type="gene ID" value="AMTR_s00174p00020300"/>
</dbReference>
<reference evidence="4" key="1">
    <citation type="journal article" date="2013" name="Science">
        <title>The Amborella genome and the evolution of flowering plants.</title>
        <authorList>
            <consortium name="Amborella Genome Project"/>
        </authorList>
    </citation>
    <scope>NUCLEOTIDE SEQUENCE [LARGE SCALE GENOMIC DNA]</scope>
</reference>
<gene>
    <name evidence="3" type="ORF">AMTR_s00174p00020300</name>
</gene>
<evidence type="ECO:0000256" key="2">
    <source>
        <dbReference type="SAM" id="Phobius"/>
    </source>
</evidence>
<organism evidence="3 4">
    <name type="scientific">Amborella trichopoda</name>
    <dbReference type="NCBI Taxonomy" id="13333"/>
    <lineage>
        <taxon>Eukaryota</taxon>
        <taxon>Viridiplantae</taxon>
        <taxon>Streptophyta</taxon>
        <taxon>Embryophyta</taxon>
        <taxon>Tracheophyta</taxon>
        <taxon>Spermatophyta</taxon>
        <taxon>Magnoliopsida</taxon>
        <taxon>Amborellales</taxon>
        <taxon>Amborellaceae</taxon>
        <taxon>Amborella</taxon>
    </lineage>
</organism>
<keyword evidence="2" id="KW-1133">Transmembrane helix</keyword>
<evidence type="ECO:0000256" key="1">
    <source>
        <dbReference type="SAM" id="MobiDB-lite"/>
    </source>
</evidence>
<accession>U5CWF1</accession>
<protein>
    <submittedName>
        <fullName evidence="3">Uncharacterized protein</fullName>
    </submittedName>
</protein>